<keyword evidence="3" id="KW-0820">tRNA-binding</keyword>
<dbReference type="PANTHER" id="PTHR37825:SF1">
    <property type="entry name" value="TRNA(MET) CYTIDINE ACETATE LIGASE"/>
    <property type="match status" value="1"/>
</dbReference>
<comment type="similarity">
    <text evidence="3">Belongs to the TmcAL family.</text>
</comment>
<keyword evidence="5" id="KW-1185">Reference proteome</keyword>
<organism evidence="4 5">
    <name type="scientific">Lacticaseibacillus camelliae DSM 22697 = JCM 13995</name>
    <dbReference type="NCBI Taxonomy" id="1423730"/>
    <lineage>
        <taxon>Bacteria</taxon>
        <taxon>Bacillati</taxon>
        <taxon>Bacillota</taxon>
        <taxon>Bacilli</taxon>
        <taxon>Lactobacillales</taxon>
        <taxon>Lactobacillaceae</taxon>
        <taxon>Lacticaseibacillus</taxon>
    </lineage>
</organism>
<keyword evidence="3" id="KW-0547">Nucleotide-binding</keyword>
<gene>
    <name evidence="3" type="primary">tmcAL</name>
    <name evidence="4" type="ORF">FC75_GL001203</name>
</gene>
<dbReference type="Pfam" id="PF05636">
    <property type="entry name" value="HIGH_NTase1"/>
    <property type="match status" value="1"/>
</dbReference>
<keyword evidence="3" id="KW-0963">Cytoplasm</keyword>
<feature type="binding site" evidence="3">
    <location>
        <position position="102"/>
    </location>
    <ligand>
        <name>ATP</name>
        <dbReference type="ChEBI" id="CHEBI:30616"/>
    </ligand>
</feature>
<dbReference type="AlphaFoldDB" id="A0A0R2F9R3"/>
<dbReference type="GO" id="GO:0005737">
    <property type="term" value="C:cytoplasm"/>
    <property type="evidence" value="ECO:0007669"/>
    <property type="project" value="UniProtKB-SubCell"/>
</dbReference>
<feature type="binding site" evidence="3">
    <location>
        <position position="154"/>
    </location>
    <ligand>
        <name>ATP</name>
        <dbReference type="ChEBI" id="CHEBI:30616"/>
    </ligand>
</feature>
<dbReference type="EMBL" id="AYZJ01000022">
    <property type="protein sequence ID" value="KRN24830.1"/>
    <property type="molecule type" value="Genomic_DNA"/>
</dbReference>
<dbReference type="NCBIfam" id="NF010191">
    <property type="entry name" value="PRK13670.1"/>
    <property type="match status" value="1"/>
</dbReference>
<dbReference type="PANTHER" id="PTHR37825">
    <property type="entry name" value="TRNA(MET) CYTIDINE ACETATE LIGASE"/>
    <property type="match status" value="1"/>
</dbReference>
<name>A0A0R2F9R3_9LACO</name>
<dbReference type="EC" id="6.3.4.-" evidence="3"/>
<keyword evidence="2 3" id="KW-0819">tRNA processing</keyword>
<dbReference type="HAMAP" id="MF_01539">
    <property type="entry name" value="TmcAL"/>
    <property type="match status" value="1"/>
</dbReference>
<comment type="function">
    <text evidence="3">Catalyzes the formation of N(4)-acetylcytidine (ac(4)C) at the wobble position of elongator tRNA(Met), using acetate and ATP as substrates. First activates an acetate ion to form acetyladenylate (Ac-AMP) and then transfers the acetyl group to tRNA to form ac(4)C34.</text>
</comment>
<dbReference type="InterPro" id="IPR008513">
    <property type="entry name" value="tRNA(Met)_cyd_acetate_ligase"/>
</dbReference>
<dbReference type="SUPFAM" id="SSF52374">
    <property type="entry name" value="Nucleotidylyl transferase"/>
    <property type="match status" value="1"/>
</dbReference>
<dbReference type="Proteomes" id="UP000050865">
    <property type="component" value="Unassembled WGS sequence"/>
</dbReference>
<protein>
    <recommendedName>
        <fullName evidence="3">tRNA(Met) cytidine acetate ligase</fullName>
        <ecNumber evidence="3">6.3.4.-</ecNumber>
    </recommendedName>
</protein>
<comment type="caution">
    <text evidence="3">Lacks conserved residue(s) required for the propagation of feature annotation.</text>
</comment>
<dbReference type="GO" id="GO:0005524">
    <property type="term" value="F:ATP binding"/>
    <property type="evidence" value="ECO:0007669"/>
    <property type="project" value="UniProtKB-KW"/>
</dbReference>
<comment type="caution">
    <text evidence="4">The sequence shown here is derived from an EMBL/GenBank/DDBJ whole genome shotgun (WGS) entry which is preliminary data.</text>
</comment>
<dbReference type="InterPro" id="IPR014729">
    <property type="entry name" value="Rossmann-like_a/b/a_fold"/>
</dbReference>
<dbReference type="STRING" id="1423730.FC75_GL001203"/>
<dbReference type="GO" id="GO:0000049">
    <property type="term" value="F:tRNA binding"/>
    <property type="evidence" value="ECO:0007669"/>
    <property type="project" value="UniProtKB-KW"/>
</dbReference>
<dbReference type="GO" id="GO:0006400">
    <property type="term" value="P:tRNA modification"/>
    <property type="evidence" value="ECO:0007669"/>
    <property type="project" value="UniProtKB-UniRule"/>
</dbReference>
<evidence type="ECO:0000256" key="1">
    <source>
        <dbReference type="ARBA" id="ARBA00022598"/>
    </source>
</evidence>
<proteinExistence type="inferred from homology"/>
<keyword evidence="3" id="KW-0694">RNA-binding</keyword>
<dbReference type="GO" id="GO:0016879">
    <property type="term" value="F:ligase activity, forming carbon-nitrogen bonds"/>
    <property type="evidence" value="ECO:0007669"/>
    <property type="project" value="UniProtKB-UniRule"/>
</dbReference>
<keyword evidence="1 3" id="KW-0436">Ligase</keyword>
<comment type="subcellular location">
    <subcellularLocation>
        <location evidence="3">Cytoplasm</location>
    </subcellularLocation>
</comment>
<feature type="binding site" evidence="3">
    <location>
        <begin position="8"/>
        <end position="21"/>
    </location>
    <ligand>
        <name>ATP</name>
        <dbReference type="ChEBI" id="CHEBI:30616"/>
    </ligand>
</feature>
<reference evidence="4 5" key="1">
    <citation type="journal article" date="2015" name="Genome Announc.">
        <title>Expanding the biotechnology potential of lactobacilli through comparative genomics of 213 strains and associated genera.</title>
        <authorList>
            <person name="Sun Z."/>
            <person name="Harris H.M."/>
            <person name="McCann A."/>
            <person name="Guo C."/>
            <person name="Argimon S."/>
            <person name="Zhang W."/>
            <person name="Yang X."/>
            <person name="Jeffery I.B."/>
            <person name="Cooney J.C."/>
            <person name="Kagawa T.F."/>
            <person name="Liu W."/>
            <person name="Song Y."/>
            <person name="Salvetti E."/>
            <person name="Wrobel A."/>
            <person name="Rasinkangas P."/>
            <person name="Parkhill J."/>
            <person name="Rea M.C."/>
            <person name="O'Sullivan O."/>
            <person name="Ritari J."/>
            <person name="Douillard F.P."/>
            <person name="Paul Ross R."/>
            <person name="Yang R."/>
            <person name="Briner A.E."/>
            <person name="Felis G.E."/>
            <person name="de Vos W.M."/>
            <person name="Barrangou R."/>
            <person name="Klaenhammer T.R."/>
            <person name="Caufield P.W."/>
            <person name="Cui Y."/>
            <person name="Zhang H."/>
            <person name="O'Toole P.W."/>
        </authorList>
    </citation>
    <scope>NUCLEOTIDE SEQUENCE [LARGE SCALE GENOMIC DNA]</scope>
    <source>
        <strain evidence="4 5">DSM 22697</strain>
    </source>
</reference>
<dbReference type="Gene3D" id="3.40.50.620">
    <property type="entry name" value="HUPs"/>
    <property type="match status" value="1"/>
</dbReference>
<feature type="binding site" evidence="3">
    <location>
        <position position="179"/>
    </location>
    <ligand>
        <name>ATP</name>
        <dbReference type="ChEBI" id="CHEBI:30616"/>
    </ligand>
</feature>
<keyword evidence="3" id="KW-0067">ATP-binding</keyword>
<evidence type="ECO:0000256" key="2">
    <source>
        <dbReference type="ARBA" id="ARBA00022694"/>
    </source>
</evidence>
<evidence type="ECO:0000313" key="5">
    <source>
        <dbReference type="Proteomes" id="UP000050865"/>
    </source>
</evidence>
<comment type="catalytic activity">
    <reaction evidence="3">
        <text>cytidine(34) in elongator tRNA(Met) + acetate + ATP = N(4)-acetylcytidine(34) in elongator tRNA(Met) + AMP + diphosphate</text>
        <dbReference type="Rhea" id="RHEA:58144"/>
        <dbReference type="Rhea" id="RHEA-COMP:10693"/>
        <dbReference type="Rhea" id="RHEA-COMP:10694"/>
        <dbReference type="ChEBI" id="CHEBI:30089"/>
        <dbReference type="ChEBI" id="CHEBI:30616"/>
        <dbReference type="ChEBI" id="CHEBI:33019"/>
        <dbReference type="ChEBI" id="CHEBI:74900"/>
        <dbReference type="ChEBI" id="CHEBI:82748"/>
        <dbReference type="ChEBI" id="CHEBI:456215"/>
    </reaction>
</comment>
<accession>A0A0R2F9R3</accession>
<evidence type="ECO:0000313" key="4">
    <source>
        <dbReference type="EMBL" id="KRN24830.1"/>
    </source>
</evidence>
<evidence type="ECO:0000256" key="3">
    <source>
        <dbReference type="HAMAP-Rule" id="MF_01539"/>
    </source>
</evidence>
<sequence length="386" mass="41680">MMQAVGMIAEFNPLHNGHVYAMRQARQLSKADVVVVLMAGNYVQRGEPAVVDKWARAKAALASGADLVVELPTTDAVQAADGFATGALTLLGALQVSTLAFGTEAPDLDYAALAARVAAAPPKSSLFQDHTQTYATQLNQYYQQTAGVSLDAPNLLLGLSYAQANRQLSEPLRLLPFARQGAAHDAAGVSAGGASASAIRSALAQGQDVTAVVPAAMQAGLIAARHQSWADLFPLLRYRLQTADLAALRGIYTMSEGLEFRLTEQLAAAPDFHAFLHQIKSKRYTYARMRRLCLYVVLNLTAEAMADARQHRFLHVLGFTAAGRKYLHQVKKTLPLPLITKVSAAMLAPGGIMQWQHRCDQLIETVTQTAQNYGRVPVMRKENDAC</sequence>
<dbReference type="PATRIC" id="fig|1423730.4.peg.1258"/>